<gene>
    <name evidence="1" type="ORF">FA95DRAFT_1503582</name>
</gene>
<keyword evidence="2" id="KW-1185">Reference proteome</keyword>
<reference evidence="1" key="2">
    <citation type="journal article" date="2022" name="New Phytol.">
        <title>Evolutionary transition to the ectomycorrhizal habit in the genomes of a hyperdiverse lineage of mushroom-forming fungi.</title>
        <authorList>
            <person name="Looney B."/>
            <person name="Miyauchi S."/>
            <person name="Morin E."/>
            <person name="Drula E."/>
            <person name="Courty P.E."/>
            <person name="Kohler A."/>
            <person name="Kuo A."/>
            <person name="LaButti K."/>
            <person name="Pangilinan J."/>
            <person name="Lipzen A."/>
            <person name="Riley R."/>
            <person name="Andreopoulos W."/>
            <person name="He G."/>
            <person name="Johnson J."/>
            <person name="Nolan M."/>
            <person name="Tritt A."/>
            <person name="Barry K.W."/>
            <person name="Grigoriev I.V."/>
            <person name="Nagy L.G."/>
            <person name="Hibbett D."/>
            <person name="Henrissat B."/>
            <person name="Matheny P.B."/>
            <person name="Labbe J."/>
            <person name="Martin F.M."/>
        </authorList>
    </citation>
    <scope>NUCLEOTIDE SEQUENCE</scope>
    <source>
        <strain evidence="1">FP105234-sp</strain>
    </source>
</reference>
<evidence type="ECO:0000313" key="2">
    <source>
        <dbReference type="Proteomes" id="UP000814033"/>
    </source>
</evidence>
<organism evidence="1 2">
    <name type="scientific">Auriscalpium vulgare</name>
    <dbReference type="NCBI Taxonomy" id="40419"/>
    <lineage>
        <taxon>Eukaryota</taxon>
        <taxon>Fungi</taxon>
        <taxon>Dikarya</taxon>
        <taxon>Basidiomycota</taxon>
        <taxon>Agaricomycotina</taxon>
        <taxon>Agaricomycetes</taxon>
        <taxon>Russulales</taxon>
        <taxon>Auriscalpiaceae</taxon>
        <taxon>Auriscalpium</taxon>
    </lineage>
</organism>
<accession>A0ACB8R7N9</accession>
<name>A0ACB8R7N9_9AGAM</name>
<reference evidence="1" key="1">
    <citation type="submission" date="2021-02" db="EMBL/GenBank/DDBJ databases">
        <authorList>
            <consortium name="DOE Joint Genome Institute"/>
            <person name="Ahrendt S."/>
            <person name="Looney B.P."/>
            <person name="Miyauchi S."/>
            <person name="Morin E."/>
            <person name="Drula E."/>
            <person name="Courty P.E."/>
            <person name="Chicoki N."/>
            <person name="Fauchery L."/>
            <person name="Kohler A."/>
            <person name="Kuo A."/>
            <person name="Labutti K."/>
            <person name="Pangilinan J."/>
            <person name="Lipzen A."/>
            <person name="Riley R."/>
            <person name="Andreopoulos W."/>
            <person name="He G."/>
            <person name="Johnson J."/>
            <person name="Barry K.W."/>
            <person name="Grigoriev I.V."/>
            <person name="Nagy L."/>
            <person name="Hibbett D."/>
            <person name="Henrissat B."/>
            <person name="Matheny P.B."/>
            <person name="Labbe J."/>
            <person name="Martin F."/>
        </authorList>
    </citation>
    <scope>NUCLEOTIDE SEQUENCE</scope>
    <source>
        <strain evidence="1">FP105234-sp</strain>
    </source>
</reference>
<evidence type="ECO:0000313" key="1">
    <source>
        <dbReference type="EMBL" id="KAI0039907.1"/>
    </source>
</evidence>
<comment type="caution">
    <text evidence="1">The sequence shown here is derived from an EMBL/GenBank/DDBJ whole genome shotgun (WGS) entry which is preliminary data.</text>
</comment>
<dbReference type="Proteomes" id="UP000814033">
    <property type="component" value="Unassembled WGS sequence"/>
</dbReference>
<protein>
    <submittedName>
        <fullName evidence="1">Uncharacterized protein</fullName>
    </submittedName>
</protein>
<sequence>MRVLELRALEAQGERVLKEAVEPRRLEANSLNIERGENMTSVVATAGDGSTLATSVSAEGQIPLTVAHNSEVMEKIKASYSNDSTFGKVIDNIDAYPTFSMEDGLVTTLNRAGDRVLCIPRGVYGKRSIVEFLIDQGHQVLGHMGTQKTTDYLR</sequence>
<proteinExistence type="predicted"/>
<dbReference type="EMBL" id="MU276249">
    <property type="protein sequence ID" value="KAI0039907.1"/>
    <property type="molecule type" value="Genomic_DNA"/>
</dbReference>
<feature type="non-terminal residue" evidence="1">
    <location>
        <position position="154"/>
    </location>
</feature>